<evidence type="ECO:0000256" key="5">
    <source>
        <dbReference type="ARBA" id="ARBA00023163"/>
    </source>
</evidence>
<dbReference type="InterPro" id="IPR025944">
    <property type="entry name" value="Sigma_54_int_dom_CS"/>
</dbReference>
<dbReference type="Gene3D" id="1.10.8.60">
    <property type="match status" value="1"/>
</dbReference>
<dbReference type="GO" id="GO:0005524">
    <property type="term" value="F:ATP binding"/>
    <property type="evidence" value="ECO:0007669"/>
    <property type="project" value="UniProtKB-KW"/>
</dbReference>
<name>A0A9D2HCF1_9BACT</name>
<keyword evidence="3" id="KW-0805">Transcription regulation</keyword>
<dbReference type="CDD" id="cd00009">
    <property type="entry name" value="AAA"/>
    <property type="match status" value="1"/>
</dbReference>
<protein>
    <submittedName>
        <fullName evidence="7">Sigma-54 dependent transcriptional regulator</fullName>
    </submittedName>
</protein>
<dbReference type="InterPro" id="IPR027417">
    <property type="entry name" value="P-loop_NTPase"/>
</dbReference>
<dbReference type="Pfam" id="PF25601">
    <property type="entry name" value="AAA_lid_14"/>
    <property type="match status" value="1"/>
</dbReference>
<dbReference type="GO" id="GO:0003677">
    <property type="term" value="F:DNA binding"/>
    <property type="evidence" value="ECO:0007669"/>
    <property type="project" value="UniProtKB-KW"/>
</dbReference>
<proteinExistence type="predicted"/>
<dbReference type="PANTHER" id="PTHR32071:SF117">
    <property type="entry name" value="PTS-DEPENDENT DIHYDROXYACETONE KINASE OPERON REGULATORY PROTEIN-RELATED"/>
    <property type="match status" value="1"/>
</dbReference>
<keyword evidence="1" id="KW-0547">Nucleotide-binding</keyword>
<dbReference type="Gene3D" id="3.40.50.300">
    <property type="entry name" value="P-loop containing nucleotide triphosphate hydrolases"/>
    <property type="match status" value="1"/>
</dbReference>
<dbReference type="PROSITE" id="PS00676">
    <property type="entry name" value="SIGMA54_INTERACT_2"/>
    <property type="match status" value="1"/>
</dbReference>
<dbReference type="PROSITE" id="PS50045">
    <property type="entry name" value="SIGMA54_INTERACT_4"/>
    <property type="match status" value="1"/>
</dbReference>
<reference evidence="7" key="1">
    <citation type="journal article" date="2021" name="PeerJ">
        <title>Extensive microbial diversity within the chicken gut microbiome revealed by metagenomics and culture.</title>
        <authorList>
            <person name="Gilroy R."/>
            <person name="Ravi A."/>
            <person name="Getino M."/>
            <person name="Pursley I."/>
            <person name="Horton D.L."/>
            <person name="Alikhan N.F."/>
            <person name="Baker D."/>
            <person name="Gharbi K."/>
            <person name="Hall N."/>
            <person name="Watson M."/>
            <person name="Adriaenssens E.M."/>
            <person name="Foster-Nyarko E."/>
            <person name="Jarju S."/>
            <person name="Secka A."/>
            <person name="Antonio M."/>
            <person name="Oren A."/>
            <person name="Chaudhuri R.R."/>
            <person name="La Ragione R."/>
            <person name="Hildebrand F."/>
            <person name="Pallen M.J."/>
        </authorList>
    </citation>
    <scope>NUCLEOTIDE SEQUENCE</scope>
    <source>
        <strain evidence="7">CHK186-16707</strain>
    </source>
</reference>
<evidence type="ECO:0000313" key="8">
    <source>
        <dbReference type="Proteomes" id="UP000824225"/>
    </source>
</evidence>
<dbReference type="Pfam" id="PF00158">
    <property type="entry name" value="Sigma54_activat"/>
    <property type="match status" value="1"/>
</dbReference>
<evidence type="ECO:0000313" key="7">
    <source>
        <dbReference type="EMBL" id="HJA08663.1"/>
    </source>
</evidence>
<dbReference type="PROSITE" id="PS00675">
    <property type="entry name" value="SIGMA54_INTERACT_1"/>
    <property type="match status" value="1"/>
</dbReference>
<keyword evidence="4" id="KW-0238">DNA-binding</keyword>
<dbReference type="Proteomes" id="UP000824225">
    <property type="component" value="Unassembled WGS sequence"/>
</dbReference>
<dbReference type="PANTHER" id="PTHR32071">
    <property type="entry name" value="TRANSCRIPTIONAL REGULATORY PROTEIN"/>
    <property type="match status" value="1"/>
</dbReference>
<evidence type="ECO:0000256" key="2">
    <source>
        <dbReference type="ARBA" id="ARBA00022840"/>
    </source>
</evidence>
<evidence type="ECO:0000256" key="4">
    <source>
        <dbReference type="ARBA" id="ARBA00023125"/>
    </source>
</evidence>
<dbReference type="SUPFAM" id="SSF52540">
    <property type="entry name" value="P-loop containing nucleoside triphosphate hydrolases"/>
    <property type="match status" value="1"/>
</dbReference>
<dbReference type="InterPro" id="IPR058031">
    <property type="entry name" value="AAA_lid_NorR"/>
</dbReference>
<feature type="domain" description="Sigma-54 factor interaction" evidence="6">
    <location>
        <begin position="220"/>
        <end position="449"/>
    </location>
</feature>
<comment type="caution">
    <text evidence="7">The sequence shown here is derived from an EMBL/GenBank/DDBJ whole genome shotgun (WGS) entry which is preliminary data.</text>
</comment>
<reference evidence="7" key="2">
    <citation type="submission" date="2021-04" db="EMBL/GenBank/DDBJ databases">
        <authorList>
            <person name="Gilroy R."/>
        </authorList>
    </citation>
    <scope>NUCLEOTIDE SEQUENCE</scope>
    <source>
        <strain evidence="7">CHK186-16707</strain>
    </source>
</reference>
<dbReference type="InterPro" id="IPR002078">
    <property type="entry name" value="Sigma_54_int"/>
</dbReference>
<dbReference type="GO" id="GO:0006355">
    <property type="term" value="P:regulation of DNA-templated transcription"/>
    <property type="evidence" value="ECO:0007669"/>
    <property type="project" value="InterPro"/>
</dbReference>
<organism evidence="7 8">
    <name type="scientific">Candidatus Mailhella merdigallinarum</name>
    <dbReference type="NCBI Taxonomy" id="2838658"/>
    <lineage>
        <taxon>Bacteria</taxon>
        <taxon>Pseudomonadati</taxon>
        <taxon>Thermodesulfobacteriota</taxon>
        <taxon>Desulfovibrionia</taxon>
        <taxon>Desulfovibrionales</taxon>
        <taxon>Desulfovibrionaceae</taxon>
        <taxon>Mailhella</taxon>
    </lineage>
</organism>
<gene>
    <name evidence="7" type="ORF">H9962_05680</name>
</gene>
<keyword evidence="5" id="KW-0804">Transcription</keyword>
<keyword evidence="2" id="KW-0067">ATP-binding</keyword>
<dbReference type="InterPro" id="IPR003593">
    <property type="entry name" value="AAA+_ATPase"/>
</dbReference>
<accession>A0A9D2HCF1</accession>
<sequence length="534" mass="61014">MMIKNAESEILENSSPNIETHAQKFDMLDKREILLGVVESLIRTDKLEEGLQRMFHFLKKYLPLTYILYTPPYESQEEDHIYITQEGIKYFDNKKSPSYEEISKIFQHRSRFNTIKTYYFLNNKTMNEFFNIIIDKTKIESPCFYFYFKYKGQIQGSIYFGCSAKNEFTLEQRNFLESLWNPLYFIIRFFHQQSNLENLLKITQEANSSLRKQISGFPDIIGSNSGLKDVAREIRMIAPFDIPVLLTGETGTGKDLFAMQLHRLSPRGEKPFVALNCGGIAPSLLDSELFGYVKGAFTGALKDYKGRFERAHGGTLFLDEIGELPLDAQTRLLRVVQDHIVEKLGGSASIPVDFRIVCATNRNLRDMVQKGTFREDLYFRLAGVTVRIPPLRERPGDIPLLVQDILHKEAVRYGVPVPVIAAGEMQKLLNYSWPGNVRELIHVVTEGFVRSFADGAVLFRVEEAANPGPAREERDHIKTYAEVQREYFSLLLQICGGRISGKQGAATLAGLKPNTLRAKLDKLNVPYGNKVKYK</sequence>
<dbReference type="EMBL" id="DXAN01000019">
    <property type="protein sequence ID" value="HJA08663.1"/>
    <property type="molecule type" value="Genomic_DNA"/>
</dbReference>
<evidence type="ECO:0000256" key="3">
    <source>
        <dbReference type="ARBA" id="ARBA00023015"/>
    </source>
</evidence>
<dbReference type="PROSITE" id="PS00688">
    <property type="entry name" value="SIGMA54_INTERACT_3"/>
    <property type="match status" value="1"/>
</dbReference>
<dbReference type="SMART" id="SM00382">
    <property type="entry name" value="AAA"/>
    <property type="match status" value="1"/>
</dbReference>
<evidence type="ECO:0000256" key="1">
    <source>
        <dbReference type="ARBA" id="ARBA00022741"/>
    </source>
</evidence>
<dbReference type="InterPro" id="IPR025943">
    <property type="entry name" value="Sigma_54_int_dom_ATP-bd_2"/>
</dbReference>
<dbReference type="InterPro" id="IPR025662">
    <property type="entry name" value="Sigma_54_int_dom_ATP-bd_1"/>
</dbReference>
<dbReference type="FunFam" id="3.40.50.300:FF:000006">
    <property type="entry name" value="DNA-binding transcriptional regulator NtrC"/>
    <property type="match status" value="1"/>
</dbReference>
<evidence type="ECO:0000259" key="6">
    <source>
        <dbReference type="PROSITE" id="PS50045"/>
    </source>
</evidence>
<dbReference type="AlphaFoldDB" id="A0A9D2HCF1"/>